<keyword evidence="4" id="KW-1185">Reference proteome</keyword>
<comment type="caution">
    <text evidence="3">The sequence shown here is derived from an EMBL/GenBank/DDBJ whole genome shotgun (WGS) entry which is preliminary data.</text>
</comment>
<dbReference type="PANTHER" id="PTHR13281:SF0">
    <property type="entry name" value="TRANSMEMBRANE PROTEIN 70, MITOCHONDRIAL"/>
    <property type="match status" value="1"/>
</dbReference>
<dbReference type="InterPro" id="IPR009724">
    <property type="entry name" value="TMEM70"/>
</dbReference>
<dbReference type="Proteomes" id="UP000276133">
    <property type="component" value="Unassembled WGS sequence"/>
</dbReference>
<dbReference type="STRING" id="10195.A0A3M7SBM8"/>
<keyword evidence="2" id="KW-1133">Transmembrane helix</keyword>
<gene>
    <name evidence="3" type="ORF">BpHYR1_023112</name>
</gene>
<evidence type="ECO:0000313" key="3">
    <source>
        <dbReference type="EMBL" id="RNA32910.1"/>
    </source>
</evidence>
<dbReference type="PANTHER" id="PTHR13281">
    <property type="entry name" value="TRANSMEMBRANE PROTEIN 70, MITOCHONDRIAL"/>
    <property type="match status" value="1"/>
</dbReference>
<keyword evidence="2 3" id="KW-0812">Transmembrane</keyword>
<reference evidence="3 4" key="1">
    <citation type="journal article" date="2018" name="Sci. Rep.">
        <title>Genomic signatures of local adaptation to the degree of environmental predictability in rotifers.</title>
        <authorList>
            <person name="Franch-Gras L."/>
            <person name="Hahn C."/>
            <person name="Garcia-Roger E.M."/>
            <person name="Carmona M.J."/>
            <person name="Serra M."/>
            <person name="Gomez A."/>
        </authorList>
    </citation>
    <scope>NUCLEOTIDE SEQUENCE [LARGE SCALE GENOMIC DNA]</scope>
    <source>
        <strain evidence="3">HYR1</strain>
    </source>
</reference>
<organism evidence="3 4">
    <name type="scientific">Brachionus plicatilis</name>
    <name type="common">Marine rotifer</name>
    <name type="synonym">Brachionus muelleri</name>
    <dbReference type="NCBI Taxonomy" id="10195"/>
    <lineage>
        <taxon>Eukaryota</taxon>
        <taxon>Metazoa</taxon>
        <taxon>Spiralia</taxon>
        <taxon>Gnathifera</taxon>
        <taxon>Rotifera</taxon>
        <taxon>Eurotatoria</taxon>
        <taxon>Monogononta</taxon>
        <taxon>Pseudotrocha</taxon>
        <taxon>Ploima</taxon>
        <taxon>Brachionidae</taxon>
        <taxon>Brachionus</taxon>
    </lineage>
</organism>
<evidence type="ECO:0000313" key="4">
    <source>
        <dbReference type="Proteomes" id="UP000276133"/>
    </source>
</evidence>
<evidence type="ECO:0000256" key="2">
    <source>
        <dbReference type="SAM" id="Phobius"/>
    </source>
</evidence>
<feature type="transmembrane region" description="Helical" evidence="2">
    <location>
        <begin position="81"/>
        <end position="98"/>
    </location>
</feature>
<accession>A0A3M7SBM8</accession>
<dbReference type="GO" id="GO:0033615">
    <property type="term" value="P:mitochondrial proton-transporting ATP synthase complex assembly"/>
    <property type="evidence" value="ECO:0007669"/>
    <property type="project" value="TreeGrafter"/>
</dbReference>
<dbReference type="GO" id="GO:0031966">
    <property type="term" value="C:mitochondrial membrane"/>
    <property type="evidence" value="ECO:0007669"/>
    <property type="project" value="TreeGrafter"/>
</dbReference>
<dbReference type="InterPro" id="IPR045325">
    <property type="entry name" value="TMEM70/TMEM186/TMEM223"/>
</dbReference>
<keyword evidence="2" id="KW-0472">Membrane</keyword>
<sequence length="223" mass="26267">MSLILKCVVRPNLLLKNCCQVRTISLKRPVQNTNDGEDEERRMRMEMMSPKIKKYLEEEKKYNGKLVYVGQLTKQLKTAKFLSLSSSLLGIMLMPFLTDSLSTSSIFAQFFVFGTTGFFIFVTPMFSQFLGRRYVSRLYYNYEEKKFKAILLSFLMNEYKLEFSLDDVFVPDIPGPFSTVKLRQSNRNLFIDVHQLQDDELIQKIYGYDKPFDFKKYSEKQDD</sequence>
<dbReference type="EMBL" id="REGN01001726">
    <property type="protein sequence ID" value="RNA32910.1"/>
    <property type="molecule type" value="Genomic_DNA"/>
</dbReference>
<dbReference type="OrthoDB" id="156886at2759"/>
<feature type="transmembrane region" description="Helical" evidence="2">
    <location>
        <begin position="110"/>
        <end position="130"/>
    </location>
</feature>
<proteinExistence type="inferred from homology"/>
<dbReference type="Pfam" id="PF06979">
    <property type="entry name" value="TMEM70"/>
    <property type="match status" value="1"/>
</dbReference>
<name>A0A3M7SBM8_BRAPC</name>
<dbReference type="AlphaFoldDB" id="A0A3M7SBM8"/>
<protein>
    <submittedName>
        <fullName evidence="3">Transmembrane 70 mitochondrial</fullName>
    </submittedName>
</protein>
<evidence type="ECO:0000256" key="1">
    <source>
        <dbReference type="ARBA" id="ARBA00005280"/>
    </source>
</evidence>
<comment type="similarity">
    <text evidence="1">Belongs to the TMEM70 family.</text>
</comment>